<organism evidence="1 2">
    <name type="scientific">Streptosporangium jomthongense</name>
    <dbReference type="NCBI Taxonomy" id="1193683"/>
    <lineage>
        <taxon>Bacteria</taxon>
        <taxon>Bacillati</taxon>
        <taxon>Actinomycetota</taxon>
        <taxon>Actinomycetes</taxon>
        <taxon>Streptosporangiales</taxon>
        <taxon>Streptosporangiaceae</taxon>
        <taxon>Streptosporangium</taxon>
    </lineage>
</organism>
<protein>
    <recommendedName>
        <fullName evidence="3">Integrase catalytic domain-containing protein</fullName>
    </recommendedName>
</protein>
<keyword evidence="2" id="KW-1185">Reference proteome</keyword>
<comment type="caution">
    <text evidence="1">The sequence shown here is derived from an EMBL/GenBank/DDBJ whole genome shotgun (WGS) entry which is preliminary data.</text>
</comment>
<accession>A0ABV8F7H2</accession>
<evidence type="ECO:0000313" key="2">
    <source>
        <dbReference type="Proteomes" id="UP001595698"/>
    </source>
</evidence>
<gene>
    <name evidence="1" type="ORF">ACFOYY_23985</name>
</gene>
<sequence>MNPTTLGSRVNVHKTIHPSAGRTGVRCDNAMAESFFTAIKTE</sequence>
<dbReference type="RefSeq" id="WP_386192205.1">
    <property type="nucleotide sequence ID" value="NZ_JBHSBC010000023.1"/>
</dbReference>
<proteinExistence type="predicted"/>
<dbReference type="EMBL" id="JBHSBC010000023">
    <property type="protein sequence ID" value="MFC3983213.1"/>
    <property type="molecule type" value="Genomic_DNA"/>
</dbReference>
<evidence type="ECO:0000313" key="1">
    <source>
        <dbReference type="EMBL" id="MFC3983213.1"/>
    </source>
</evidence>
<reference evidence="2" key="1">
    <citation type="journal article" date="2019" name="Int. J. Syst. Evol. Microbiol.">
        <title>The Global Catalogue of Microorganisms (GCM) 10K type strain sequencing project: providing services to taxonomists for standard genome sequencing and annotation.</title>
        <authorList>
            <consortium name="The Broad Institute Genomics Platform"/>
            <consortium name="The Broad Institute Genome Sequencing Center for Infectious Disease"/>
            <person name="Wu L."/>
            <person name="Ma J."/>
        </authorList>
    </citation>
    <scope>NUCLEOTIDE SEQUENCE [LARGE SCALE GENOMIC DNA]</scope>
    <source>
        <strain evidence="2">TBRC 7912</strain>
    </source>
</reference>
<name>A0ABV8F7H2_9ACTN</name>
<dbReference type="Proteomes" id="UP001595698">
    <property type="component" value="Unassembled WGS sequence"/>
</dbReference>
<evidence type="ECO:0008006" key="3">
    <source>
        <dbReference type="Google" id="ProtNLM"/>
    </source>
</evidence>